<dbReference type="GO" id="GO:0004222">
    <property type="term" value="F:metalloendopeptidase activity"/>
    <property type="evidence" value="ECO:0007669"/>
    <property type="project" value="InterPro"/>
</dbReference>
<dbReference type="InterPro" id="IPR001193">
    <property type="entry name" value="MBTPS2"/>
</dbReference>
<name>A0A2G4EZF7_9CYAN</name>
<evidence type="ECO:0000256" key="1">
    <source>
        <dbReference type="ARBA" id="ARBA00001947"/>
    </source>
</evidence>
<dbReference type="OrthoDB" id="9800627at2"/>
<dbReference type="GO" id="GO:0012505">
    <property type="term" value="C:endomembrane system"/>
    <property type="evidence" value="ECO:0007669"/>
    <property type="project" value="UniProtKB-SubCell"/>
</dbReference>
<feature type="transmembrane region" description="Helical" evidence="7">
    <location>
        <begin position="212"/>
        <end position="235"/>
    </location>
</feature>
<feature type="transmembrane region" description="Helical" evidence="7">
    <location>
        <begin position="241"/>
        <end position="261"/>
    </location>
</feature>
<dbReference type="GO" id="GO:0031293">
    <property type="term" value="P:membrane protein intracellular domain proteolysis"/>
    <property type="evidence" value="ECO:0007669"/>
    <property type="project" value="TreeGrafter"/>
</dbReference>
<evidence type="ECO:0000256" key="3">
    <source>
        <dbReference type="ARBA" id="ARBA00007931"/>
    </source>
</evidence>
<feature type="transmembrane region" description="Helical" evidence="7">
    <location>
        <begin position="109"/>
        <end position="132"/>
    </location>
</feature>
<dbReference type="Proteomes" id="UP000226442">
    <property type="component" value="Unassembled WGS sequence"/>
</dbReference>
<gene>
    <name evidence="9" type="ORF">CP500_015390</name>
</gene>
<evidence type="ECO:0000256" key="7">
    <source>
        <dbReference type="SAM" id="Phobius"/>
    </source>
</evidence>
<reference evidence="9" key="1">
    <citation type="submission" date="2017-10" db="EMBL/GenBank/DDBJ databases">
        <title>Draft genome sequence of the planktic cyanobacteria Tychonema bourrellyi isolated from alpine lentic freshwater.</title>
        <authorList>
            <person name="Tett A."/>
            <person name="Armanini F."/>
            <person name="Asnicar F."/>
            <person name="Boscaini A."/>
            <person name="Pasolli E."/>
            <person name="Zolfo M."/>
            <person name="Donati C."/>
            <person name="Salmaso N."/>
            <person name="Segata N."/>
        </authorList>
    </citation>
    <scope>NUCLEOTIDE SEQUENCE</scope>
    <source>
        <strain evidence="9">FEM_GT703</strain>
    </source>
</reference>
<evidence type="ECO:0000256" key="2">
    <source>
        <dbReference type="ARBA" id="ARBA00004127"/>
    </source>
</evidence>
<accession>A0A2G4EZF7</accession>
<dbReference type="InterPro" id="IPR008915">
    <property type="entry name" value="Peptidase_M50"/>
</dbReference>
<dbReference type="EMBL" id="NXIB02000091">
    <property type="protein sequence ID" value="PHX54567.1"/>
    <property type="molecule type" value="Genomic_DNA"/>
</dbReference>
<sequence length="342" mass="38928">MQLKSAVQWIPHPDGHWILRNPEDITCLQIDDFDKQVILLLNQQPLTNILAEYDLDVEDVQNLLKDLAQAGMLEGTKPPKAKFNLLSFTIPLVNPDVWLSRHIDKIRWIWTWEFGFFLCAFISSSVAVWSASVEEVAASHQQLLTAGKIDNAIQVILLTMLVIALHELGHAFTLKHYGGIVKEIGLLFMCLIPGCYTDTTDQYSLVRRKQRVLVVAAGVLIQVTIWALAVWMWLLSQSNPVWHQISYLLMVAALLTVAINLNPLNKFDGYYLLVAGTGINNLRQRSFDFYVDLLRREEIEEAVETQWVLATYAPLSIVYTVWGFSYLMSLIGNWVLLNVPSF</sequence>
<dbReference type="GO" id="GO:0005737">
    <property type="term" value="C:cytoplasm"/>
    <property type="evidence" value="ECO:0007669"/>
    <property type="project" value="TreeGrafter"/>
</dbReference>
<dbReference type="RefSeq" id="WP_096829191.1">
    <property type="nucleotide sequence ID" value="NZ_NXIB02000091.1"/>
</dbReference>
<evidence type="ECO:0000313" key="9">
    <source>
        <dbReference type="EMBL" id="PHX54567.1"/>
    </source>
</evidence>
<proteinExistence type="inferred from homology"/>
<keyword evidence="5 7" id="KW-1133">Transmembrane helix</keyword>
<keyword evidence="10" id="KW-1185">Reference proteome</keyword>
<dbReference type="PANTHER" id="PTHR13325:SF3">
    <property type="entry name" value="MEMBRANE-BOUND TRANSCRIPTION FACTOR SITE-2 PROTEASE"/>
    <property type="match status" value="1"/>
</dbReference>
<evidence type="ECO:0000259" key="8">
    <source>
        <dbReference type="Pfam" id="PF02163"/>
    </source>
</evidence>
<dbReference type="Pfam" id="PF02163">
    <property type="entry name" value="Peptidase_M50"/>
    <property type="match status" value="1"/>
</dbReference>
<comment type="caution">
    <text evidence="9">The sequence shown here is derived from an EMBL/GenBank/DDBJ whole genome shotgun (WGS) entry which is preliminary data.</text>
</comment>
<dbReference type="PANTHER" id="PTHR13325">
    <property type="entry name" value="PROTEASE M50 MEMBRANE-BOUND TRANSCRIPTION FACTOR SITE 2 PROTEASE"/>
    <property type="match status" value="1"/>
</dbReference>
<comment type="similarity">
    <text evidence="3">Belongs to the peptidase M50B family.</text>
</comment>
<keyword evidence="6 7" id="KW-0472">Membrane</keyword>
<evidence type="ECO:0000313" key="10">
    <source>
        <dbReference type="Proteomes" id="UP000226442"/>
    </source>
</evidence>
<comment type="cofactor">
    <cofactor evidence="1">
        <name>Zn(2+)</name>
        <dbReference type="ChEBI" id="CHEBI:29105"/>
    </cofactor>
</comment>
<dbReference type="AlphaFoldDB" id="A0A2G4EZF7"/>
<evidence type="ECO:0000256" key="6">
    <source>
        <dbReference type="ARBA" id="ARBA00023136"/>
    </source>
</evidence>
<evidence type="ECO:0000256" key="4">
    <source>
        <dbReference type="ARBA" id="ARBA00022692"/>
    </source>
</evidence>
<protein>
    <recommendedName>
        <fullName evidence="8">Peptidase M50 domain-containing protein</fullName>
    </recommendedName>
</protein>
<evidence type="ECO:0000256" key="5">
    <source>
        <dbReference type="ARBA" id="ARBA00022989"/>
    </source>
</evidence>
<comment type="subcellular location">
    <subcellularLocation>
        <location evidence="2">Endomembrane system</location>
        <topology evidence="2">Multi-pass membrane protein</topology>
    </subcellularLocation>
</comment>
<feature type="domain" description="Peptidase M50" evidence="8">
    <location>
        <begin position="156"/>
        <end position="238"/>
    </location>
</feature>
<dbReference type="GO" id="GO:0016020">
    <property type="term" value="C:membrane"/>
    <property type="evidence" value="ECO:0007669"/>
    <property type="project" value="InterPro"/>
</dbReference>
<keyword evidence="4 7" id="KW-0812">Transmembrane</keyword>
<organism evidence="9 10">
    <name type="scientific">Tychonema bourrellyi FEM_GT703</name>
    <dbReference type="NCBI Taxonomy" id="2040638"/>
    <lineage>
        <taxon>Bacteria</taxon>
        <taxon>Bacillati</taxon>
        <taxon>Cyanobacteriota</taxon>
        <taxon>Cyanophyceae</taxon>
        <taxon>Oscillatoriophycideae</taxon>
        <taxon>Oscillatoriales</taxon>
        <taxon>Microcoleaceae</taxon>
        <taxon>Tychonema</taxon>
    </lineage>
</organism>
<feature type="transmembrane region" description="Helical" evidence="7">
    <location>
        <begin position="152"/>
        <end position="172"/>
    </location>
</feature>
<feature type="transmembrane region" description="Helical" evidence="7">
    <location>
        <begin position="317"/>
        <end position="337"/>
    </location>
</feature>